<evidence type="ECO:0000259" key="8">
    <source>
        <dbReference type="Pfam" id="PF13906"/>
    </source>
</evidence>
<feature type="transmembrane region" description="Helical" evidence="7">
    <location>
        <begin position="530"/>
        <end position="554"/>
    </location>
</feature>
<evidence type="ECO:0000256" key="3">
    <source>
        <dbReference type="ARBA" id="ARBA00022692"/>
    </source>
</evidence>
<organism evidence="9">
    <name type="scientific">Philodina roseola</name>
    <name type="common">Rotifer</name>
    <dbReference type="NCBI Taxonomy" id="96448"/>
    <lineage>
        <taxon>Eukaryota</taxon>
        <taxon>Metazoa</taxon>
        <taxon>Spiralia</taxon>
        <taxon>Gnathifera</taxon>
        <taxon>Rotifera</taxon>
        <taxon>Eurotatoria</taxon>
        <taxon>Bdelloidea</taxon>
        <taxon>Philodinida</taxon>
        <taxon>Philodinidae</taxon>
        <taxon>Philodina</taxon>
    </lineage>
</organism>
<name>B6S314_PHIRO</name>
<dbReference type="Gene3D" id="1.20.1740.10">
    <property type="entry name" value="Amino acid/polyamine transporter I"/>
    <property type="match status" value="1"/>
</dbReference>
<dbReference type="GO" id="GO:0005886">
    <property type="term" value="C:plasma membrane"/>
    <property type="evidence" value="ECO:0007669"/>
    <property type="project" value="TreeGrafter"/>
</dbReference>
<feature type="transmembrane region" description="Helical" evidence="7">
    <location>
        <begin position="560"/>
        <end position="579"/>
    </location>
</feature>
<protein>
    <submittedName>
        <fullName evidence="9">Solute carrier family 7-like protein</fullName>
    </submittedName>
</protein>
<accession>B6S314</accession>
<feature type="transmembrane region" description="Helical" evidence="7">
    <location>
        <begin position="101"/>
        <end position="125"/>
    </location>
</feature>
<feature type="transmembrane region" description="Helical" evidence="7">
    <location>
        <begin position="30"/>
        <end position="47"/>
    </location>
</feature>
<evidence type="ECO:0000256" key="1">
    <source>
        <dbReference type="ARBA" id="ARBA00004141"/>
    </source>
</evidence>
<feature type="transmembrane region" description="Helical" evidence="7">
    <location>
        <begin position="498"/>
        <end position="518"/>
    </location>
</feature>
<evidence type="ECO:0000256" key="4">
    <source>
        <dbReference type="ARBA" id="ARBA00022989"/>
    </source>
</evidence>
<proteinExistence type="predicted"/>
<dbReference type="EMBL" id="EU637019">
    <property type="protein sequence ID" value="ACI90334.1"/>
    <property type="molecule type" value="Genomic_DNA"/>
</dbReference>
<keyword evidence="4 7" id="KW-1133">Transmembrane helix</keyword>
<dbReference type="AlphaFoldDB" id="B6S314"/>
<feature type="transmembrane region" description="Helical" evidence="7">
    <location>
        <begin position="377"/>
        <end position="397"/>
    </location>
</feature>
<keyword evidence="3 7" id="KW-0812">Transmembrane</keyword>
<dbReference type="PANTHER" id="PTHR43243">
    <property type="entry name" value="INNER MEMBRANE TRANSPORTER YGJI-RELATED"/>
    <property type="match status" value="1"/>
</dbReference>
<dbReference type="GO" id="GO:0015171">
    <property type="term" value="F:amino acid transmembrane transporter activity"/>
    <property type="evidence" value="ECO:0007669"/>
    <property type="project" value="TreeGrafter"/>
</dbReference>
<sequence length="585" mass="65142">MFIKNLFRKKYSDANDFQTPLSRCLNRFDLILLSISGMIGSGIYVLTGVVAKEFTGPSIIFANLLAGLACLSGACCYAEFSARIPRGGSSYIYIYESIGEIFAFLTGFTSILGGLTALGVSARVWSSYFDALFNHRFALFIKQRVAHWPNAPAPFASHPDFLALIIVFVLCVALLSGLKNSKWLTNTITVLNVFALSFIGISGFILGNPKNYQPFQPFGIEKIFHGSSLLIYSYIGFEMATIAIEEAKNPSKSVPQATVVSLILVTLLYSFAGASLTYLIPFTNINKDSAFASAYETSRWPWASYLISIAIVLSAGGNLLSGAYGTIRIIYAMSTDGLLPQILSYVSQGQHVPLVATLIASSVIALFATFLEVKDLIGFASISALFAYTGVSIGLLIERYDHQLTYRILLNNENEEEQEELVEFNDEDERTTSETTTNAFQSDPFLSRTIRSLCHCYLKPIDTFLPPKSSAIILLIISICNTCVSSIFLIYFFDHQRIYHKILLGLCLLIDIALKFLFCLLRAKRQSSNLLFTCPAMPLTPLLNMNIFIYLMLLQDAHDWFAYVVILIFSLMIYFAYSYRHSKSR</sequence>
<feature type="coiled-coil region" evidence="6">
    <location>
        <begin position="407"/>
        <end position="434"/>
    </location>
</feature>
<dbReference type="Pfam" id="PF13906">
    <property type="entry name" value="AA_permease_C"/>
    <property type="match status" value="1"/>
</dbReference>
<feature type="transmembrane region" description="Helical" evidence="7">
    <location>
        <begin position="229"/>
        <end position="247"/>
    </location>
</feature>
<feature type="transmembrane region" description="Helical" evidence="7">
    <location>
        <begin position="471"/>
        <end position="492"/>
    </location>
</feature>
<dbReference type="Pfam" id="PF13520">
    <property type="entry name" value="AA_permease_2"/>
    <property type="match status" value="1"/>
</dbReference>
<dbReference type="PANTHER" id="PTHR43243:SF4">
    <property type="entry name" value="CATIONIC AMINO ACID TRANSPORTER 4"/>
    <property type="match status" value="1"/>
</dbReference>
<evidence type="ECO:0000256" key="5">
    <source>
        <dbReference type="ARBA" id="ARBA00023136"/>
    </source>
</evidence>
<dbReference type="InterPro" id="IPR029485">
    <property type="entry name" value="CAT_C"/>
</dbReference>
<feature type="transmembrane region" description="Helical" evidence="7">
    <location>
        <begin position="352"/>
        <end position="371"/>
    </location>
</feature>
<evidence type="ECO:0000256" key="2">
    <source>
        <dbReference type="ARBA" id="ARBA00022448"/>
    </source>
</evidence>
<feature type="transmembrane region" description="Helical" evidence="7">
    <location>
        <begin position="302"/>
        <end position="331"/>
    </location>
</feature>
<feature type="transmembrane region" description="Helical" evidence="7">
    <location>
        <begin position="161"/>
        <end position="178"/>
    </location>
</feature>
<keyword evidence="6" id="KW-0175">Coiled coil</keyword>
<keyword evidence="5 7" id="KW-0472">Membrane</keyword>
<reference evidence="9" key="1">
    <citation type="submission" date="2008-04" db="EMBL/GenBank/DDBJ databases">
        <title>Hox genes are not clustered in the bdelloid rotifer Philodina roseola.</title>
        <authorList>
            <person name="Mark Welch J.L."/>
            <person name="Mark Welch D.B."/>
        </authorList>
    </citation>
    <scope>NUCLEOTIDE SEQUENCE</scope>
</reference>
<feature type="domain" description="Cationic amino acid transporter C-terminal" evidence="8">
    <location>
        <begin position="532"/>
        <end position="582"/>
    </location>
</feature>
<evidence type="ECO:0000313" key="9">
    <source>
        <dbReference type="EMBL" id="ACI90334.1"/>
    </source>
</evidence>
<keyword evidence="2" id="KW-0813">Transport</keyword>
<feature type="transmembrane region" description="Helical" evidence="7">
    <location>
        <begin position="190"/>
        <end position="209"/>
    </location>
</feature>
<feature type="transmembrane region" description="Helical" evidence="7">
    <location>
        <begin position="59"/>
        <end position="80"/>
    </location>
</feature>
<comment type="subcellular location">
    <subcellularLocation>
        <location evidence="1">Membrane</location>
        <topology evidence="1">Multi-pass membrane protein</topology>
    </subcellularLocation>
</comment>
<feature type="transmembrane region" description="Helical" evidence="7">
    <location>
        <begin position="259"/>
        <end position="282"/>
    </location>
</feature>
<dbReference type="InterPro" id="IPR002293">
    <property type="entry name" value="AA/rel_permease1"/>
</dbReference>
<evidence type="ECO:0000256" key="7">
    <source>
        <dbReference type="SAM" id="Phobius"/>
    </source>
</evidence>
<evidence type="ECO:0000256" key="6">
    <source>
        <dbReference type="SAM" id="Coils"/>
    </source>
</evidence>